<reference evidence="11" key="2">
    <citation type="submission" date="2021-04" db="EMBL/GenBank/DDBJ databases">
        <authorList>
            <person name="Gilroy R."/>
        </authorList>
    </citation>
    <scope>NUCLEOTIDE SEQUENCE</scope>
    <source>
        <strain evidence="11">CHK183-5548</strain>
    </source>
</reference>
<keyword evidence="6 10" id="KW-0812">Transmembrane</keyword>
<sequence length="459" mass="50754">MIKPKIERYEVMKMKDERLRTENPRKLLIELALPAICAQIVTLLYNTVDRFYIGRMENGTIAMAGIGLCVPITMVLSGISSMFGRGGAPLAAISLGGKDQEGAETFLGNSFMGLILFSLAVMAVGLIFLEPMLIMFGASENTLPYAADYLGIYLCGTLFVQITVGMNYFITTQGFAKTAMVTTMLGAGLNVILDPIFMFTFQMGIAGAALATVLSQMVSCLFVLWFLLGKRTQIRLRVKAMRLKKAVFQKILVLGASPFFMSTSEGVMQICFNTQMLKFGGDLAVSALTILFSMFQFINLPLTGIAQGSQPIVSFNYGAKDYGRVRQTLRYALAACTAFSLCGTILMLLFPSFFIRLFNTDPELVELGSRMLRVYIAGCFFIGANTLYQQTYTSLGEGKASFFFAFFRKVILLIPLLYILPTIFPWGVFAVAMAEPVSDLVTTLCNRIYFTRFMKKNLS</sequence>
<dbReference type="InterPro" id="IPR045070">
    <property type="entry name" value="MATE_MepA-like"/>
</dbReference>
<protein>
    <recommendedName>
        <fullName evidence="3">Multidrug export protein MepA</fullName>
    </recommendedName>
</protein>
<reference evidence="11" key="1">
    <citation type="journal article" date="2021" name="PeerJ">
        <title>Extensive microbial diversity within the chicken gut microbiome revealed by metagenomics and culture.</title>
        <authorList>
            <person name="Gilroy R."/>
            <person name="Ravi A."/>
            <person name="Getino M."/>
            <person name="Pursley I."/>
            <person name="Horton D.L."/>
            <person name="Alikhan N.F."/>
            <person name="Baker D."/>
            <person name="Gharbi K."/>
            <person name="Hall N."/>
            <person name="Watson M."/>
            <person name="Adriaenssens E.M."/>
            <person name="Foster-Nyarko E."/>
            <person name="Jarju S."/>
            <person name="Secka A."/>
            <person name="Antonio M."/>
            <person name="Oren A."/>
            <person name="Chaudhuri R.R."/>
            <person name="La Ragione R."/>
            <person name="Hildebrand F."/>
            <person name="Pallen M.J."/>
        </authorList>
    </citation>
    <scope>NUCLEOTIDE SEQUENCE</scope>
    <source>
        <strain evidence="11">CHK183-5548</strain>
    </source>
</reference>
<organism evidence="11 12">
    <name type="scientific">Candidatus Lachnoclostridium pullistercoris</name>
    <dbReference type="NCBI Taxonomy" id="2838632"/>
    <lineage>
        <taxon>Bacteria</taxon>
        <taxon>Bacillati</taxon>
        <taxon>Bacillota</taxon>
        <taxon>Clostridia</taxon>
        <taxon>Lachnospirales</taxon>
        <taxon>Lachnospiraceae</taxon>
    </lineage>
</organism>
<dbReference type="InterPro" id="IPR051327">
    <property type="entry name" value="MATE_MepA_subfamily"/>
</dbReference>
<feature type="transmembrane region" description="Helical" evidence="10">
    <location>
        <begin position="60"/>
        <end position="84"/>
    </location>
</feature>
<dbReference type="AlphaFoldDB" id="A0A9D2T5P0"/>
<keyword evidence="5" id="KW-1003">Cell membrane</keyword>
<evidence type="ECO:0000256" key="10">
    <source>
        <dbReference type="SAM" id="Phobius"/>
    </source>
</evidence>
<dbReference type="InterPro" id="IPR002528">
    <property type="entry name" value="MATE_fam"/>
</dbReference>
<evidence type="ECO:0000256" key="9">
    <source>
        <dbReference type="ARBA" id="ARBA00023251"/>
    </source>
</evidence>
<dbReference type="PANTHER" id="PTHR43823:SF3">
    <property type="entry name" value="MULTIDRUG EXPORT PROTEIN MEPA"/>
    <property type="match status" value="1"/>
</dbReference>
<proteinExistence type="inferred from homology"/>
<feature type="transmembrane region" description="Helical" evidence="10">
    <location>
        <begin position="370"/>
        <end position="388"/>
    </location>
</feature>
<comment type="subcellular location">
    <subcellularLocation>
        <location evidence="1">Cell membrane</location>
        <topology evidence="1">Multi-pass membrane protein</topology>
    </subcellularLocation>
</comment>
<accession>A0A9D2T5P0</accession>
<gene>
    <name evidence="11" type="ORF">IAA04_05415</name>
</gene>
<evidence type="ECO:0000256" key="6">
    <source>
        <dbReference type="ARBA" id="ARBA00022692"/>
    </source>
</evidence>
<feature type="transmembrane region" description="Helical" evidence="10">
    <location>
        <begin position="283"/>
        <end position="302"/>
    </location>
</feature>
<dbReference type="Pfam" id="PF01554">
    <property type="entry name" value="MatE"/>
    <property type="match status" value="2"/>
</dbReference>
<keyword evidence="9" id="KW-0046">Antibiotic resistance</keyword>
<keyword evidence="7 10" id="KW-1133">Transmembrane helix</keyword>
<evidence type="ECO:0000256" key="4">
    <source>
        <dbReference type="ARBA" id="ARBA00022448"/>
    </source>
</evidence>
<dbReference type="GO" id="GO:0005886">
    <property type="term" value="C:plasma membrane"/>
    <property type="evidence" value="ECO:0007669"/>
    <property type="project" value="UniProtKB-SubCell"/>
</dbReference>
<dbReference type="NCBIfam" id="TIGR00797">
    <property type="entry name" value="matE"/>
    <property type="match status" value="1"/>
</dbReference>
<dbReference type="GO" id="GO:0046677">
    <property type="term" value="P:response to antibiotic"/>
    <property type="evidence" value="ECO:0007669"/>
    <property type="project" value="UniProtKB-KW"/>
</dbReference>
<keyword evidence="8 10" id="KW-0472">Membrane</keyword>
<comment type="similarity">
    <text evidence="2">Belongs to the multi antimicrobial extrusion (MATE) (TC 2.A.66.1) family. MepA subfamily.</text>
</comment>
<evidence type="ECO:0000256" key="7">
    <source>
        <dbReference type="ARBA" id="ARBA00022989"/>
    </source>
</evidence>
<keyword evidence="4" id="KW-0813">Transport</keyword>
<dbReference type="CDD" id="cd13143">
    <property type="entry name" value="MATE_MepA_like"/>
    <property type="match status" value="1"/>
</dbReference>
<feature type="transmembrane region" description="Helical" evidence="10">
    <location>
        <begin position="205"/>
        <end position="227"/>
    </location>
</feature>
<feature type="transmembrane region" description="Helical" evidence="10">
    <location>
        <begin position="27"/>
        <end position="48"/>
    </location>
</feature>
<name>A0A9D2T5P0_9FIRM</name>
<dbReference type="EMBL" id="DWWL01000036">
    <property type="protein sequence ID" value="HJC47472.1"/>
    <property type="molecule type" value="Genomic_DNA"/>
</dbReference>
<feature type="transmembrane region" description="Helical" evidence="10">
    <location>
        <begin position="247"/>
        <end position="263"/>
    </location>
</feature>
<evidence type="ECO:0000256" key="2">
    <source>
        <dbReference type="ARBA" id="ARBA00008417"/>
    </source>
</evidence>
<feature type="transmembrane region" description="Helical" evidence="10">
    <location>
        <begin position="181"/>
        <end position="199"/>
    </location>
</feature>
<evidence type="ECO:0000313" key="11">
    <source>
        <dbReference type="EMBL" id="HJC47472.1"/>
    </source>
</evidence>
<dbReference type="PIRSF" id="PIRSF006603">
    <property type="entry name" value="DinF"/>
    <property type="match status" value="1"/>
</dbReference>
<feature type="transmembrane region" description="Helical" evidence="10">
    <location>
        <begin position="149"/>
        <end position="169"/>
    </location>
</feature>
<dbReference type="InterPro" id="IPR048279">
    <property type="entry name" value="MdtK-like"/>
</dbReference>
<comment type="caution">
    <text evidence="11">The sequence shown here is derived from an EMBL/GenBank/DDBJ whole genome shotgun (WGS) entry which is preliminary data.</text>
</comment>
<dbReference type="Proteomes" id="UP000823883">
    <property type="component" value="Unassembled WGS sequence"/>
</dbReference>
<dbReference type="GO" id="GO:0042910">
    <property type="term" value="F:xenobiotic transmembrane transporter activity"/>
    <property type="evidence" value="ECO:0007669"/>
    <property type="project" value="InterPro"/>
</dbReference>
<evidence type="ECO:0000313" key="12">
    <source>
        <dbReference type="Proteomes" id="UP000823883"/>
    </source>
</evidence>
<dbReference type="PANTHER" id="PTHR43823">
    <property type="entry name" value="SPORULATION PROTEIN YKVU"/>
    <property type="match status" value="1"/>
</dbReference>
<evidence type="ECO:0000256" key="5">
    <source>
        <dbReference type="ARBA" id="ARBA00022475"/>
    </source>
</evidence>
<feature type="transmembrane region" description="Helical" evidence="10">
    <location>
        <begin position="105"/>
        <end position="129"/>
    </location>
</feature>
<evidence type="ECO:0000256" key="1">
    <source>
        <dbReference type="ARBA" id="ARBA00004651"/>
    </source>
</evidence>
<evidence type="ECO:0000256" key="3">
    <source>
        <dbReference type="ARBA" id="ARBA00022106"/>
    </source>
</evidence>
<evidence type="ECO:0000256" key="8">
    <source>
        <dbReference type="ARBA" id="ARBA00023136"/>
    </source>
</evidence>
<feature type="transmembrane region" description="Helical" evidence="10">
    <location>
        <begin position="329"/>
        <end position="350"/>
    </location>
</feature>
<dbReference type="GO" id="GO:0015297">
    <property type="term" value="F:antiporter activity"/>
    <property type="evidence" value="ECO:0007669"/>
    <property type="project" value="InterPro"/>
</dbReference>